<dbReference type="Pfam" id="PF23951">
    <property type="entry name" value="DUF7282"/>
    <property type="match status" value="2"/>
</dbReference>
<comment type="caution">
    <text evidence="3">The sequence shown here is derived from an EMBL/GenBank/DDBJ whole genome shotgun (WGS) entry which is preliminary data.</text>
</comment>
<feature type="domain" description="DUF7282" evidence="2">
    <location>
        <begin position="61"/>
        <end position="178"/>
    </location>
</feature>
<keyword evidence="4" id="KW-1185">Reference proteome</keyword>
<dbReference type="InterPro" id="IPR055706">
    <property type="entry name" value="Slg1/2_DUF7282"/>
</dbReference>
<organism evidence="3 4">
    <name type="scientific">Halorientalis brevis</name>
    <dbReference type="NCBI Taxonomy" id="1126241"/>
    <lineage>
        <taxon>Archaea</taxon>
        <taxon>Methanobacteriati</taxon>
        <taxon>Methanobacteriota</taxon>
        <taxon>Stenosarchaea group</taxon>
        <taxon>Halobacteria</taxon>
        <taxon>Halobacteriales</taxon>
        <taxon>Haloarculaceae</taxon>
        <taxon>Halorientalis</taxon>
    </lineage>
</organism>
<proteinExistence type="predicted"/>
<feature type="compositionally biased region" description="Polar residues" evidence="1">
    <location>
        <begin position="284"/>
        <end position="297"/>
    </location>
</feature>
<reference evidence="3 4" key="1">
    <citation type="journal article" date="2019" name="Int. J. Syst. Evol. Microbiol.">
        <title>The Global Catalogue of Microorganisms (GCM) 10K type strain sequencing project: providing services to taxonomists for standard genome sequencing and annotation.</title>
        <authorList>
            <consortium name="The Broad Institute Genomics Platform"/>
            <consortium name="The Broad Institute Genome Sequencing Center for Infectious Disease"/>
            <person name="Wu L."/>
            <person name="Ma J."/>
        </authorList>
    </citation>
    <scope>NUCLEOTIDE SEQUENCE [LARGE SCALE GENOMIC DNA]</scope>
    <source>
        <strain evidence="3 4">CGMCC 1.12125</strain>
    </source>
</reference>
<evidence type="ECO:0000256" key="1">
    <source>
        <dbReference type="SAM" id="MobiDB-lite"/>
    </source>
</evidence>
<protein>
    <recommendedName>
        <fullName evidence="2">DUF7282 domain-containing protein</fullName>
    </recommendedName>
</protein>
<dbReference type="PROSITE" id="PS51318">
    <property type="entry name" value="TAT"/>
    <property type="match status" value="1"/>
</dbReference>
<dbReference type="RefSeq" id="WP_247381151.1">
    <property type="nucleotide sequence ID" value="NZ_JALLGV010000009.1"/>
</dbReference>
<feature type="domain" description="DUF7282" evidence="2">
    <location>
        <begin position="196"/>
        <end position="311"/>
    </location>
</feature>
<name>A0ABD6CGP2_9EURY</name>
<gene>
    <name evidence="3" type="ORF">ACFR9U_20730</name>
</gene>
<dbReference type="EMBL" id="JBHUDJ010000015">
    <property type="protein sequence ID" value="MFD1589408.1"/>
    <property type="molecule type" value="Genomic_DNA"/>
</dbReference>
<evidence type="ECO:0000313" key="3">
    <source>
        <dbReference type="EMBL" id="MFD1589408.1"/>
    </source>
</evidence>
<dbReference type="AlphaFoldDB" id="A0ABD6CGP2"/>
<dbReference type="InterPro" id="IPR006311">
    <property type="entry name" value="TAT_signal"/>
</dbReference>
<dbReference type="Proteomes" id="UP001597119">
    <property type="component" value="Unassembled WGS sequence"/>
</dbReference>
<evidence type="ECO:0000259" key="2">
    <source>
        <dbReference type="Pfam" id="PF23951"/>
    </source>
</evidence>
<accession>A0ABD6CGP2</accession>
<evidence type="ECO:0000313" key="4">
    <source>
        <dbReference type="Proteomes" id="UP001597119"/>
    </source>
</evidence>
<sequence>MVPQQSQRSSCIGASTRRGVLRGLAATGLLAGVSGTAGAVADSRSRQQNDGTAQGEPAPFASIEFTNQSTDGTTVVVDSTVLSAGGFVTIHDLSLFEAKPLESVVGVSAYLDPGSHSDVSVQLFDVPGRTIDQQAIDEPMPLIAMPHADSNDNQTYEFVTSEGNEDAQYVQADLPVVDLGFVSPGDAPAGDQAQFASLDFENQSVTDSTVTVGEVVLSDGGFVVCHDARLFQGQAFESVVGVSAYLDPGSHTAVEVQLDDPSAITTVEFPPAPPLIPMPHRDTNGNQSYDFSTSQGQEDGPYVSAGQPVVDLGFVAGSDSSGS</sequence>
<feature type="region of interest" description="Disordered" evidence="1">
    <location>
        <begin position="281"/>
        <end position="303"/>
    </location>
</feature>